<dbReference type="InterPro" id="IPR025675">
    <property type="entry name" value="Imm5"/>
</dbReference>
<comment type="caution">
    <text evidence="2">The sequence shown here is derived from an EMBL/GenBank/DDBJ whole genome shotgun (WGS) entry which is preliminary data.</text>
</comment>
<dbReference type="RefSeq" id="WP_075248661.1">
    <property type="nucleotide sequence ID" value="NZ_MSGO01000011.1"/>
</dbReference>
<protein>
    <submittedName>
        <fullName evidence="2">Immunity protein</fullName>
    </submittedName>
</protein>
<dbReference type="Pfam" id="PF14423">
    <property type="entry name" value="Imm5"/>
    <property type="match status" value="1"/>
</dbReference>
<proteinExistence type="predicted"/>
<reference evidence="2 3" key="1">
    <citation type="submission" date="2016-12" db="EMBL/GenBank/DDBJ databases">
        <title>Genomic comparison of strains in the 'Actinomyces naeslundii' group.</title>
        <authorList>
            <person name="Mughal S.R."/>
            <person name="Do T."/>
            <person name="Gilbert S.C."/>
            <person name="Witherden E.A."/>
            <person name="Didelot X."/>
            <person name="Beighton D."/>
        </authorList>
    </citation>
    <scope>NUCLEOTIDE SEQUENCE [LARGE SCALE GENOMIC DNA]</scope>
    <source>
        <strain evidence="2 3">S64C</strain>
    </source>
</reference>
<dbReference type="Proteomes" id="UP000185736">
    <property type="component" value="Unassembled WGS sequence"/>
</dbReference>
<sequence length="204" mass="22906">MINVQDLNGQLHAGRTEVTSSPKGILSLARRLSIWRAMIDDDNPEWSYQTRVHLNSLCVHRVQHVWYQVFPENSGIENMLQLAHAVTEGKADPAQAQEQASQFLQDILFATELNTTTEPATFVADAAASAVISACHRNPYYEVEMDGDLEDDDLLPDSLDLSYCCSAALARGLNWQAAEDVDVEARRAFWLWYLNEAIPTVLRN</sequence>
<gene>
    <name evidence="2" type="ORF">BKH32_03580</name>
</gene>
<organism evidence="2 3">
    <name type="scientific">Actinomyces oris</name>
    <dbReference type="NCBI Taxonomy" id="544580"/>
    <lineage>
        <taxon>Bacteria</taxon>
        <taxon>Bacillati</taxon>
        <taxon>Actinomycetota</taxon>
        <taxon>Actinomycetes</taxon>
        <taxon>Actinomycetales</taxon>
        <taxon>Actinomycetaceae</taxon>
        <taxon>Actinomyces</taxon>
    </lineage>
</organism>
<dbReference type="AlphaFoldDB" id="A0A1Q8I2T8"/>
<accession>A0A1Q8I2T8</accession>
<evidence type="ECO:0000313" key="2">
    <source>
        <dbReference type="EMBL" id="OLL15398.1"/>
    </source>
</evidence>
<evidence type="ECO:0000313" key="3">
    <source>
        <dbReference type="Proteomes" id="UP000185736"/>
    </source>
</evidence>
<dbReference type="EMBL" id="MSGO01000011">
    <property type="protein sequence ID" value="OLL15398.1"/>
    <property type="molecule type" value="Genomic_DNA"/>
</dbReference>
<feature type="domain" description="Immunity protein Imm5" evidence="1">
    <location>
        <begin position="14"/>
        <end position="199"/>
    </location>
</feature>
<evidence type="ECO:0000259" key="1">
    <source>
        <dbReference type="Pfam" id="PF14423"/>
    </source>
</evidence>
<name>A0A1Q8I2T8_9ACTO</name>